<accession>A0A6P8IZ51</accession>
<comment type="subcellular location">
    <subcellularLocation>
        <location evidence="1">Nematocyst</location>
    </subcellularLocation>
    <subcellularLocation>
        <location evidence="2">Secreted</location>
    </subcellularLocation>
</comment>
<dbReference type="InterPro" id="IPR036880">
    <property type="entry name" value="Kunitz_BPTI_sf"/>
</dbReference>
<name>A0A6P8IZ51_ACTTE</name>
<dbReference type="KEGG" id="aten:116306523"/>
<dbReference type="InterPro" id="IPR020901">
    <property type="entry name" value="Prtase_inh_Kunz-CS"/>
</dbReference>
<keyword evidence="9" id="KW-0732">Signal</keyword>
<dbReference type="Proteomes" id="UP000515163">
    <property type="component" value="Unplaced"/>
</dbReference>
<evidence type="ECO:0000256" key="2">
    <source>
        <dbReference type="ARBA" id="ARBA00004613"/>
    </source>
</evidence>
<dbReference type="PROSITE" id="PS50279">
    <property type="entry name" value="BPTI_KUNITZ_2"/>
    <property type="match status" value="1"/>
</dbReference>
<dbReference type="AlphaFoldDB" id="A0A6P8IZ51"/>
<sequence length="96" mass="10781">MAKTASTLMVFLVCLFLVADVSYGIDSICLLPKVVGRCRARFHRFYYDSKTRRCEGFIYGGCGGNANNFSTMKECLETCLGYREIVFPGDSPIEKQ</sequence>
<evidence type="ECO:0000256" key="1">
    <source>
        <dbReference type="ARBA" id="ARBA00004532"/>
    </source>
</evidence>
<dbReference type="PANTHER" id="PTHR10083:SF374">
    <property type="entry name" value="BPTI_KUNITZ INHIBITOR DOMAIN-CONTAINING PROTEIN"/>
    <property type="match status" value="1"/>
</dbReference>
<proteinExistence type="inferred from homology"/>
<evidence type="ECO:0000256" key="8">
    <source>
        <dbReference type="ARBA" id="ARBA00023331"/>
    </source>
</evidence>
<dbReference type="InParanoid" id="A0A6P8IZ51"/>
<dbReference type="GO" id="GO:0008200">
    <property type="term" value="F:ion channel inhibitor activity"/>
    <property type="evidence" value="ECO:0007669"/>
    <property type="project" value="UniProtKB-ARBA"/>
</dbReference>
<protein>
    <submittedName>
        <fullName evidence="12">U-actitoxin-Avd3n-like</fullName>
    </submittedName>
</protein>
<dbReference type="Gene3D" id="4.10.410.10">
    <property type="entry name" value="Pancreatic trypsin inhibitor Kunitz domain"/>
    <property type="match status" value="1"/>
</dbReference>
<evidence type="ECO:0000256" key="6">
    <source>
        <dbReference type="ARBA" id="ARBA00022900"/>
    </source>
</evidence>
<dbReference type="Pfam" id="PF00014">
    <property type="entry name" value="Kunitz_BPTI"/>
    <property type="match status" value="1"/>
</dbReference>
<dbReference type="GO" id="GO:0004867">
    <property type="term" value="F:serine-type endopeptidase inhibitor activity"/>
    <property type="evidence" value="ECO:0007669"/>
    <property type="project" value="UniProtKB-KW"/>
</dbReference>
<evidence type="ECO:0000256" key="4">
    <source>
        <dbReference type="ARBA" id="ARBA00022525"/>
    </source>
</evidence>
<keyword evidence="5" id="KW-0646">Protease inhibitor</keyword>
<feature type="chain" id="PRO_5028244413" evidence="9">
    <location>
        <begin position="25"/>
        <end position="96"/>
    </location>
</feature>
<evidence type="ECO:0000313" key="11">
    <source>
        <dbReference type="Proteomes" id="UP000515163"/>
    </source>
</evidence>
<feature type="domain" description="BPTI/Kunitz inhibitor" evidence="10">
    <location>
        <begin position="29"/>
        <end position="79"/>
    </location>
</feature>
<dbReference type="PRINTS" id="PR00759">
    <property type="entry name" value="BASICPTASE"/>
</dbReference>
<feature type="signal peptide" evidence="9">
    <location>
        <begin position="1"/>
        <end position="24"/>
    </location>
</feature>
<dbReference type="GeneID" id="116306523"/>
<keyword evidence="4" id="KW-0964">Secreted</keyword>
<dbReference type="PROSITE" id="PS00280">
    <property type="entry name" value="BPTI_KUNITZ_1"/>
    <property type="match status" value="1"/>
</dbReference>
<keyword evidence="11" id="KW-1185">Reference proteome</keyword>
<evidence type="ECO:0000256" key="3">
    <source>
        <dbReference type="ARBA" id="ARBA00007226"/>
    </source>
</evidence>
<evidence type="ECO:0000313" key="12">
    <source>
        <dbReference type="RefSeq" id="XP_031572467.1"/>
    </source>
</evidence>
<dbReference type="InterPro" id="IPR050098">
    <property type="entry name" value="TFPI/VKTCI-like"/>
</dbReference>
<dbReference type="FunFam" id="4.10.410.10:FF:000021">
    <property type="entry name" value="Serine protease inhibitor, putative"/>
    <property type="match status" value="1"/>
</dbReference>
<comment type="similarity">
    <text evidence="3">Belongs to the venom Kunitz-type family. Sea anemone type 2 potassium channel toxin subfamily.</text>
</comment>
<dbReference type="SMART" id="SM00131">
    <property type="entry name" value="KU"/>
    <property type="match status" value="1"/>
</dbReference>
<organism evidence="11 12">
    <name type="scientific">Actinia tenebrosa</name>
    <name type="common">Australian red waratah sea anemone</name>
    <dbReference type="NCBI Taxonomy" id="6105"/>
    <lineage>
        <taxon>Eukaryota</taxon>
        <taxon>Metazoa</taxon>
        <taxon>Cnidaria</taxon>
        <taxon>Anthozoa</taxon>
        <taxon>Hexacorallia</taxon>
        <taxon>Actiniaria</taxon>
        <taxon>Actiniidae</taxon>
        <taxon>Actinia</taxon>
    </lineage>
</organism>
<dbReference type="GO" id="GO:0042151">
    <property type="term" value="C:nematocyst"/>
    <property type="evidence" value="ECO:0007669"/>
    <property type="project" value="UniProtKB-SubCell"/>
</dbReference>
<dbReference type="PANTHER" id="PTHR10083">
    <property type="entry name" value="KUNITZ-TYPE PROTEASE INHIBITOR-RELATED"/>
    <property type="match status" value="1"/>
</dbReference>
<evidence type="ECO:0000259" key="10">
    <source>
        <dbReference type="PROSITE" id="PS50279"/>
    </source>
</evidence>
<gene>
    <name evidence="12" type="primary">LOC116306523</name>
</gene>
<dbReference type="InterPro" id="IPR002223">
    <property type="entry name" value="Kunitz_BPTI"/>
</dbReference>
<keyword evidence="6" id="KW-0722">Serine protease inhibitor</keyword>
<dbReference type="GO" id="GO:0005615">
    <property type="term" value="C:extracellular space"/>
    <property type="evidence" value="ECO:0007669"/>
    <property type="project" value="TreeGrafter"/>
</dbReference>
<keyword evidence="8" id="KW-0166">Nematocyst</keyword>
<reference evidence="12" key="1">
    <citation type="submission" date="2025-08" db="UniProtKB">
        <authorList>
            <consortium name="RefSeq"/>
        </authorList>
    </citation>
    <scope>IDENTIFICATION</scope>
    <source>
        <tissue evidence="12">Tentacle</tissue>
    </source>
</reference>
<dbReference type="RefSeq" id="XP_031572467.1">
    <property type="nucleotide sequence ID" value="XM_031716607.1"/>
</dbReference>
<dbReference type="OrthoDB" id="4473401at2759"/>
<keyword evidence="7" id="KW-1015">Disulfide bond</keyword>
<evidence type="ECO:0000256" key="7">
    <source>
        <dbReference type="ARBA" id="ARBA00023157"/>
    </source>
</evidence>
<dbReference type="SUPFAM" id="SSF57362">
    <property type="entry name" value="BPTI-like"/>
    <property type="match status" value="1"/>
</dbReference>
<evidence type="ECO:0000256" key="5">
    <source>
        <dbReference type="ARBA" id="ARBA00022690"/>
    </source>
</evidence>
<evidence type="ECO:0000256" key="9">
    <source>
        <dbReference type="SAM" id="SignalP"/>
    </source>
</evidence>